<dbReference type="Proteomes" id="UP000256269">
    <property type="component" value="Unassembled WGS sequence"/>
</dbReference>
<evidence type="ECO:0000256" key="1">
    <source>
        <dbReference type="SAM" id="MobiDB-lite"/>
    </source>
</evidence>
<feature type="compositionally biased region" description="Basic and acidic residues" evidence="1">
    <location>
        <begin position="1"/>
        <end position="12"/>
    </location>
</feature>
<name>A0A3E0IAV8_9PSEU</name>
<sequence>MSKIHSNPDHLRRSGGKLSRFGRTVAAAGEKLDDTGQNLVDHAQGDRSGIGSVVAKAMGRGVEVTGTVFKEGGRVAERAGQNLGKTGDLHEEADLNARDRLLKHHPDAKSKRLPGGGERSAAPVSGGGGGGGRKPPKVRTGGGGEDEEPTHVSGDLNHPAGYRGSAASTHISSASPEHMPAPSLDPAPHKLADLSHTEGVVRDEETGLITHVGDRTSKDYVTHVAEHRANQYRAPQQQAKQDHLDYQRKVGEHKQQLQAYHEEKRAWVEQRKQEAAAAKAEGREPHFPPEPKMPEKPTPPRTGDVFSQANVGVTAVGMDMRTGLVYEGVNGSDADVIPKADLHPTLRQHLEDMNNKPGGYPVEDDTTGATRDRPHPDRPLGHAEVKAANALLWERRARGFDDGPGALAEMRVDNYHPFRSGGIEQAPCCANCNLMLRGVPSNAGRYDRFPPGEKIPE</sequence>
<gene>
    <name evidence="2" type="ORF">BCF44_101712</name>
</gene>
<organism evidence="2 3">
    <name type="scientific">Kutzneria buriramensis</name>
    <dbReference type="NCBI Taxonomy" id="1045776"/>
    <lineage>
        <taxon>Bacteria</taxon>
        <taxon>Bacillati</taxon>
        <taxon>Actinomycetota</taxon>
        <taxon>Actinomycetes</taxon>
        <taxon>Pseudonocardiales</taxon>
        <taxon>Pseudonocardiaceae</taxon>
        <taxon>Kutzneria</taxon>
    </lineage>
</organism>
<proteinExistence type="predicted"/>
<dbReference type="EMBL" id="QUNO01000001">
    <property type="protein sequence ID" value="REH55686.1"/>
    <property type="molecule type" value="Genomic_DNA"/>
</dbReference>
<dbReference type="AlphaFoldDB" id="A0A3E0IAV8"/>
<feature type="compositionally biased region" description="Polar residues" evidence="1">
    <location>
        <begin position="166"/>
        <end position="175"/>
    </location>
</feature>
<feature type="compositionally biased region" description="Basic and acidic residues" evidence="1">
    <location>
        <begin position="273"/>
        <end position="295"/>
    </location>
</feature>
<accession>A0A3E0IAV8</accession>
<feature type="compositionally biased region" description="Basic and acidic residues" evidence="1">
    <location>
        <begin position="87"/>
        <end position="110"/>
    </location>
</feature>
<feature type="region of interest" description="Disordered" evidence="1">
    <location>
        <begin position="273"/>
        <end position="304"/>
    </location>
</feature>
<protein>
    <submittedName>
        <fullName evidence="2">YwqJ-like deaminase</fullName>
    </submittedName>
</protein>
<evidence type="ECO:0000313" key="3">
    <source>
        <dbReference type="Proteomes" id="UP000256269"/>
    </source>
</evidence>
<keyword evidence="3" id="KW-1185">Reference proteome</keyword>
<dbReference type="OrthoDB" id="5524878at2"/>
<feature type="compositionally biased region" description="Basic and acidic residues" evidence="1">
    <location>
        <begin position="370"/>
        <end position="381"/>
    </location>
</feature>
<feature type="region of interest" description="Disordered" evidence="1">
    <location>
        <begin position="1"/>
        <end position="21"/>
    </location>
</feature>
<reference evidence="2 3" key="1">
    <citation type="submission" date="2018-08" db="EMBL/GenBank/DDBJ databases">
        <title>Genomic Encyclopedia of Archaeal and Bacterial Type Strains, Phase II (KMG-II): from individual species to whole genera.</title>
        <authorList>
            <person name="Goeker M."/>
        </authorList>
    </citation>
    <scope>NUCLEOTIDE SEQUENCE [LARGE SCALE GENOMIC DNA]</scope>
    <source>
        <strain evidence="2 3">DSM 45791</strain>
    </source>
</reference>
<feature type="region of interest" description="Disordered" evidence="1">
    <location>
        <begin position="352"/>
        <end position="381"/>
    </location>
</feature>
<feature type="region of interest" description="Disordered" evidence="1">
    <location>
        <begin position="71"/>
        <end position="191"/>
    </location>
</feature>
<comment type="caution">
    <text evidence="2">The sequence shown here is derived from an EMBL/GenBank/DDBJ whole genome shotgun (WGS) entry which is preliminary data.</text>
</comment>
<dbReference type="RefSeq" id="WP_116172556.1">
    <property type="nucleotide sequence ID" value="NZ_CP144375.1"/>
</dbReference>
<evidence type="ECO:0000313" key="2">
    <source>
        <dbReference type="EMBL" id="REH55686.1"/>
    </source>
</evidence>